<organism evidence="2 3">
    <name type="scientific">Streptomyces gossypii</name>
    <dbReference type="NCBI Taxonomy" id="2883101"/>
    <lineage>
        <taxon>Bacteria</taxon>
        <taxon>Bacillati</taxon>
        <taxon>Actinomycetota</taxon>
        <taxon>Actinomycetes</taxon>
        <taxon>Kitasatosporales</taxon>
        <taxon>Streptomycetaceae</taxon>
        <taxon>Streptomyces</taxon>
    </lineage>
</organism>
<evidence type="ECO:0000313" key="3">
    <source>
        <dbReference type="Proteomes" id="UP001156389"/>
    </source>
</evidence>
<proteinExistence type="predicted"/>
<evidence type="ECO:0000313" key="2">
    <source>
        <dbReference type="EMBL" id="MCT2589363.1"/>
    </source>
</evidence>
<evidence type="ECO:0000256" key="1">
    <source>
        <dbReference type="SAM" id="MobiDB-lite"/>
    </source>
</evidence>
<dbReference type="Proteomes" id="UP001156389">
    <property type="component" value="Unassembled WGS sequence"/>
</dbReference>
<dbReference type="RefSeq" id="WP_260216338.1">
    <property type="nucleotide sequence ID" value="NZ_JAJAGO010000002.1"/>
</dbReference>
<keyword evidence="3" id="KW-1185">Reference proteome</keyword>
<dbReference type="EMBL" id="JAJAGO010000002">
    <property type="protein sequence ID" value="MCT2589363.1"/>
    <property type="molecule type" value="Genomic_DNA"/>
</dbReference>
<sequence>MPLPERTYTRSEKAQRAKLLFQGAKRCAGDISRIEKQIERIDQAAEDRARRESQAHARLLDTAKQDLAAARVAERCASGTEKATARQQRKDAEKRLRAVERARH</sequence>
<protein>
    <submittedName>
        <fullName evidence="2">Uncharacterized protein</fullName>
    </submittedName>
</protein>
<feature type="compositionally biased region" description="Basic and acidic residues" evidence="1">
    <location>
        <begin position="88"/>
        <end position="104"/>
    </location>
</feature>
<feature type="region of interest" description="Disordered" evidence="1">
    <location>
        <begin position="75"/>
        <end position="104"/>
    </location>
</feature>
<gene>
    <name evidence="2" type="ORF">LHJ74_05340</name>
</gene>
<comment type="caution">
    <text evidence="2">The sequence shown here is derived from an EMBL/GenBank/DDBJ whole genome shotgun (WGS) entry which is preliminary data.</text>
</comment>
<name>A0ABT2JNA4_9ACTN</name>
<reference evidence="2 3" key="1">
    <citation type="submission" date="2021-10" db="EMBL/GenBank/DDBJ databases">
        <title>Streptomyces gossypii sp. nov., isolated from soil collected from cotton field.</title>
        <authorList>
            <person name="Ge X."/>
            <person name="Chen X."/>
            <person name="Liu W."/>
        </authorList>
    </citation>
    <scope>NUCLEOTIDE SEQUENCE [LARGE SCALE GENOMIC DNA]</scope>
    <source>
        <strain evidence="2 3">N2-109</strain>
    </source>
</reference>
<accession>A0ABT2JNA4</accession>